<sequence length="553" mass="58875">MTFAAKLLGRVLAVLFVAALFPAAAFAQQCQTFTTDNSAQWGSNKNQTFSYTRRVQVFNNCADAAQVLMTTPDDPLSRALLSKSYTTSGGGDTKQFVQGLTDQNIYVLARVVSGATQTYTVAPGATEHFCLPDAGAASGNLKFVFGCTQFDSGNTGLPMNCLIGSDPGRTSNGMDTLFEFTSGCKYWGTAQQNQCTYNPSKPSEKLQTPDYFDTSAVTAYSIPMNISIFDPAHPSSPTGWQTYGCSYPGRDLIADLGSCPKEDTTTISSEYTNVCTPPSSNNFNLLLSNTNPGMTQYKTACIAFNNWRALFGPQPGYTGCNVAMSATPANTPKPTPNVADYYGCSLLPYAGWDAYAKKCLTPGCGGPQCAVGPDGTQGVYSMSKVAQGKGVPYMNYVKTLKATGNEVYTWMFDDGVGTLQCNKWGSSVKVTLCPGQAGQKPYDTANQKWSYNAATNRCVVNTAGTYTTQIACMAAKAKYGCASETVSKLDSDNPGYIAKAQLNYCKPLDPSAVTPSQLAAGVSLAQCQKSPCQQTGKLSTPHTPAANLLLNDQ</sequence>
<dbReference type="EMBL" id="LNQE01000326">
    <property type="protein sequence ID" value="KUG27461.1"/>
    <property type="molecule type" value="Genomic_DNA"/>
</dbReference>
<reference evidence="1" key="1">
    <citation type="journal article" date="2015" name="Proc. Natl. Acad. Sci. U.S.A.">
        <title>Networks of energetic and metabolic interactions define dynamics in microbial communities.</title>
        <authorList>
            <person name="Embree M."/>
            <person name="Liu J.K."/>
            <person name="Al-Bassam M.M."/>
            <person name="Zengler K."/>
        </authorList>
    </citation>
    <scope>NUCLEOTIDE SEQUENCE</scope>
</reference>
<dbReference type="AlphaFoldDB" id="A0A0W8G2V4"/>
<organism evidence="1">
    <name type="scientific">hydrocarbon metagenome</name>
    <dbReference type="NCBI Taxonomy" id="938273"/>
    <lineage>
        <taxon>unclassified sequences</taxon>
        <taxon>metagenomes</taxon>
        <taxon>ecological metagenomes</taxon>
    </lineage>
</organism>
<proteinExistence type="predicted"/>
<name>A0A0W8G2V4_9ZZZZ</name>
<dbReference type="InterPro" id="IPR037176">
    <property type="entry name" value="Osmotin/thaumatin-like_sf"/>
</dbReference>
<dbReference type="Gene3D" id="2.60.110.10">
    <property type="entry name" value="Thaumatin"/>
    <property type="match status" value="1"/>
</dbReference>
<protein>
    <submittedName>
        <fullName evidence="1">Uncharacterized protein</fullName>
    </submittedName>
</protein>
<comment type="caution">
    <text evidence="1">The sequence shown here is derived from an EMBL/GenBank/DDBJ whole genome shotgun (WGS) entry which is preliminary data.</text>
</comment>
<accession>A0A0W8G2V4</accession>
<evidence type="ECO:0000313" key="1">
    <source>
        <dbReference type="EMBL" id="KUG27461.1"/>
    </source>
</evidence>
<gene>
    <name evidence="1" type="ORF">ASZ90_002678</name>
</gene>